<feature type="region of interest" description="Disordered" evidence="1">
    <location>
        <begin position="49"/>
        <end position="98"/>
    </location>
</feature>
<accession>A0AAV9J1R6</accession>
<keyword evidence="3" id="KW-1185">Reference proteome</keyword>
<reference evidence="2 3" key="1">
    <citation type="submission" date="2022-07" db="EMBL/GenBank/DDBJ databases">
        <title>Genome-wide signatures of adaptation to extreme environments.</title>
        <authorList>
            <person name="Cho C.H."/>
            <person name="Yoon H.S."/>
        </authorList>
    </citation>
    <scope>NUCLEOTIDE SEQUENCE [LARGE SCALE GENOMIC DNA]</scope>
    <source>
        <strain evidence="2 3">DBV 063 E5</strain>
    </source>
</reference>
<comment type="caution">
    <text evidence="2">The sequence shown here is derived from an EMBL/GenBank/DDBJ whole genome shotgun (WGS) entry which is preliminary data.</text>
</comment>
<gene>
    <name evidence="2" type="ORF">CDCA_CDCA18G4545</name>
</gene>
<evidence type="ECO:0000256" key="1">
    <source>
        <dbReference type="SAM" id="MobiDB-lite"/>
    </source>
</evidence>
<dbReference type="Proteomes" id="UP001301350">
    <property type="component" value="Unassembled WGS sequence"/>
</dbReference>
<protein>
    <submittedName>
        <fullName evidence="2">Uncharacterized protein</fullName>
    </submittedName>
</protein>
<feature type="compositionally biased region" description="Basic and acidic residues" evidence="1">
    <location>
        <begin position="65"/>
        <end position="75"/>
    </location>
</feature>
<dbReference type="Pfam" id="PF09803">
    <property type="entry name" value="Pet100"/>
    <property type="match status" value="1"/>
</dbReference>
<dbReference type="GO" id="GO:0033617">
    <property type="term" value="P:mitochondrial respiratory chain complex IV assembly"/>
    <property type="evidence" value="ECO:0007669"/>
    <property type="project" value="InterPro"/>
</dbReference>
<dbReference type="InterPro" id="IPR018625">
    <property type="entry name" value="Pet100"/>
</dbReference>
<evidence type="ECO:0000313" key="3">
    <source>
        <dbReference type="Proteomes" id="UP001301350"/>
    </source>
</evidence>
<evidence type="ECO:0000313" key="2">
    <source>
        <dbReference type="EMBL" id="KAK4538520.1"/>
    </source>
</evidence>
<organism evidence="2 3">
    <name type="scientific">Cyanidium caldarium</name>
    <name type="common">Red alga</name>
    <dbReference type="NCBI Taxonomy" id="2771"/>
    <lineage>
        <taxon>Eukaryota</taxon>
        <taxon>Rhodophyta</taxon>
        <taxon>Bangiophyceae</taxon>
        <taxon>Cyanidiales</taxon>
        <taxon>Cyanidiaceae</taxon>
        <taxon>Cyanidium</taxon>
    </lineage>
</organism>
<sequence>MALFGVRRIELELFKMGLYISLPIAAVVLFGSHERSMLERAIQTFRYVQYPPEGPRPPTGVEMLARAREAQEQRRPPPPAREGASAERKQPHEREAQQ</sequence>
<dbReference type="AlphaFoldDB" id="A0AAV9J1R6"/>
<feature type="compositionally biased region" description="Basic and acidic residues" evidence="1">
    <location>
        <begin position="84"/>
        <end position="98"/>
    </location>
</feature>
<name>A0AAV9J1R6_CYACA</name>
<dbReference type="PANTHER" id="PTHR35700">
    <property type="entry name" value="OS07G0181800 PROTEIN"/>
    <property type="match status" value="1"/>
</dbReference>
<proteinExistence type="predicted"/>
<dbReference type="GO" id="GO:0005739">
    <property type="term" value="C:mitochondrion"/>
    <property type="evidence" value="ECO:0007669"/>
    <property type="project" value="InterPro"/>
</dbReference>
<dbReference type="EMBL" id="JANCYW010000018">
    <property type="protein sequence ID" value="KAK4538520.1"/>
    <property type="molecule type" value="Genomic_DNA"/>
</dbReference>
<dbReference type="PANTHER" id="PTHR35700:SF1">
    <property type="entry name" value="OS07G0181800 PROTEIN"/>
    <property type="match status" value="1"/>
</dbReference>